<protein>
    <submittedName>
        <fullName evidence="1">Uncharacterized protein</fullName>
    </submittedName>
</protein>
<evidence type="ECO:0000313" key="1">
    <source>
        <dbReference type="EMBL" id="URE06816.1"/>
    </source>
</evidence>
<keyword evidence="2" id="KW-1185">Reference proteome</keyword>
<name>A0A9E7K6Z2_9LILI</name>
<organism evidence="1 2">
    <name type="scientific">Musa troglodytarum</name>
    <name type="common">fe'i banana</name>
    <dbReference type="NCBI Taxonomy" id="320322"/>
    <lineage>
        <taxon>Eukaryota</taxon>
        <taxon>Viridiplantae</taxon>
        <taxon>Streptophyta</taxon>
        <taxon>Embryophyta</taxon>
        <taxon>Tracheophyta</taxon>
        <taxon>Spermatophyta</taxon>
        <taxon>Magnoliopsida</taxon>
        <taxon>Liliopsida</taxon>
        <taxon>Zingiberales</taxon>
        <taxon>Musaceae</taxon>
        <taxon>Musa</taxon>
    </lineage>
</organism>
<sequence>MEERKSCRKEMLDKHWDWRLQTTSPLSILCYASLKSGLNFSNFSDVEIAVRLNESRFALELRSDLKESSLLIYTFHQKSGESYYIELM</sequence>
<evidence type="ECO:0000313" key="2">
    <source>
        <dbReference type="Proteomes" id="UP001055439"/>
    </source>
</evidence>
<dbReference type="Proteomes" id="UP001055439">
    <property type="component" value="Chromosome 5"/>
</dbReference>
<accession>A0A9E7K6Z2</accession>
<dbReference type="EMBL" id="CP097507">
    <property type="protein sequence ID" value="URE06816.1"/>
    <property type="molecule type" value="Genomic_DNA"/>
</dbReference>
<gene>
    <name evidence="1" type="ORF">MUK42_20935</name>
</gene>
<dbReference type="AlphaFoldDB" id="A0A9E7K6Z2"/>
<proteinExistence type="predicted"/>
<dbReference type="OrthoDB" id="769217at2759"/>
<reference evidence="1" key="1">
    <citation type="submission" date="2022-05" db="EMBL/GenBank/DDBJ databases">
        <title>The Musa troglodytarum L. genome provides insights into the mechanism of non-climacteric behaviour and enrichment of carotenoids.</title>
        <authorList>
            <person name="Wang J."/>
        </authorList>
    </citation>
    <scope>NUCLEOTIDE SEQUENCE</scope>
    <source>
        <tissue evidence="1">Leaf</tissue>
    </source>
</reference>